<reference evidence="4" key="1">
    <citation type="submission" date="2021-01" db="UniProtKB">
        <authorList>
            <consortium name="EnsemblMetazoa"/>
        </authorList>
    </citation>
    <scope>IDENTIFICATION</scope>
</reference>
<protein>
    <recommendedName>
        <fullName evidence="2">Ubiquitin carboxyl-terminal hydrolase</fullName>
        <ecNumber evidence="2">3.4.19.12</ecNumber>
    </recommendedName>
</protein>
<dbReference type="PROSITE" id="PS50235">
    <property type="entry name" value="USP_3"/>
    <property type="match status" value="1"/>
</dbReference>
<dbReference type="Proteomes" id="UP000594262">
    <property type="component" value="Unplaced"/>
</dbReference>
<dbReference type="GO" id="GO:0006508">
    <property type="term" value="P:proteolysis"/>
    <property type="evidence" value="ECO:0007669"/>
    <property type="project" value="UniProtKB-KW"/>
</dbReference>
<dbReference type="GeneID" id="136802437"/>
<dbReference type="Gene3D" id="3.90.70.10">
    <property type="entry name" value="Cysteine proteinases"/>
    <property type="match status" value="1"/>
</dbReference>
<dbReference type="PROSITE" id="PS00972">
    <property type="entry name" value="USP_1"/>
    <property type="match status" value="1"/>
</dbReference>
<dbReference type="CDD" id="cd02674">
    <property type="entry name" value="Peptidase_C19R"/>
    <property type="match status" value="1"/>
</dbReference>
<keyword evidence="2" id="KW-0645">Protease</keyword>
<evidence type="ECO:0000313" key="4">
    <source>
        <dbReference type="EnsemblMetazoa" id="CLYHEMP021035.1"/>
    </source>
</evidence>
<dbReference type="InterPro" id="IPR018200">
    <property type="entry name" value="USP_CS"/>
</dbReference>
<accession>A0A7M5XBU9</accession>
<dbReference type="EnsemblMetazoa" id="CLYHEMT021035.1">
    <property type="protein sequence ID" value="CLYHEMP021035.1"/>
    <property type="gene ID" value="CLYHEMG021035"/>
</dbReference>
<dbReference type="InterPro" id="IPR038765">
    <property type="entry name" value="Papain-like_cys_pep_sf"/>
</dbReference>
<evidence type="ECO:0000313" key="5">
    <source>
        <dbReference type="Proteomes" id="UP000594262"/>
    </source>
</evidence>
<feature type="domain" description="USP" evidence="3">
    <location>
        <begin position="145"/>
        <end position="470"/>
    </location>
</feature>
<dbReference type="EC" id="3.4.19.12" evidence="2"/>
<evidence type="ECO:0000256" key="1">
    <source>
        <dbReference type="ARBA" id="ARBA00000707"/>
    </source>
</evidence>
<dbReference type="InterPro" id="IPR050185">
    <property type="entry name" value="Ub_carboxyl-term_hydrolase"/>
</dbReference>
<dbReference type="PROSITE" id="PS00973">
    <property type="entry name" value="USP_2"/>
    <property type="match status" value="1"/>
</dbReference>
<dbReference type="PANTHER" id="PTHR21646:SF23">
    <property type="entry name" value="UBIQUITIN CARBOXYL-TERMINAL HYDROLASE USP2"/>
    <property type="match status" value="1"/>
</dbReference>
<evidence type="ECO:0000256" key="2">
    <source>
        <dbReference type="RuleBase" id="RU366025"/>
    </source>
</evidence>
<sequence>MLFILLFNLIQDQWKSNFHDAEYADILKLPPQPVTSPTQPKSILKGTEQKAKQKVVRSSSLNRGVIKRTPVLSPVRANNDSPLPGIIRSRRHSIGSTASLERSLSKISLKEPAEVASSLMPEYSKGSRISSCTSVRRANSKLGVCGLENLGNTCFMNSILQCLSKDRTLREYFCDRKYKKDCKGACRLTNAFGEFMDNIWSKSEPSYISPRSVKLEVQKLAPKFVGNHQHDSQEFLRYLIEGVHDELNVVKTKPTYSYDDLDDMRDDEKARVVWERYLSRESSLIQDLFVGQLRSTLTCSQCGHASVTFDPFWDLSLPIPIKRGDVADIAECFQTFTQEEILDGAEKPTCEKCKKRRKCTKKFLIERCPKVLVIHLKRFAGQRYRTKLSTHVIFPTELDIKQYTVAKESRRYQLFGVSNHIGGTAGGHYTAYCKHPDSGKWNLYNDTRVSPATPSSVNTAGAYVLFYELM</sequence>
<dbReference type="InterPro" id="IPR001394">
    <property type="entry name" value="Peptidase_C19_UCH"/>
</dbReference>
<dbReference type="PANTHER" id="PTHR21646">
    <property type="entry name" value="UBIQUITIN CARBOXYL-TERMINAL HYDROLASE"/>
    <property type="match status" value="1"/>
</dbReference>
<dbReference type="InterPro" id="IPR028889">
    <property type="entry name" value="USP"/>
</dbReference>
<dbReference type="AlphaFoldDB" id="A0A7M5XBU9"/>
<keyword evidence="2" id="KW-0378">Hydrolase</keyword>
<dbReference type="GO" id="GO:0004843">
    <property type="term" value="F:cysteine-type deubiquitinase activity"/>
    <property type="evidence" value="ECO:0007669"/>
    <property type="project" value="UniProtKB-UniRule"/>
</dbReference>
<comment type="similarity">
    <text evidence="2">Belongs to the peptidase C19 family.</text>
</comment>
<proteinExistence type="inferred from homology"/>
<dbReference type="GO" id="GO:0016579">
    <property type="term" value="P:protein deubiquitination"/>
    <property type="evidence" value="ECO:0007669"/>
    <property type="project" value="InterPro"/>
</dbReference>
<name>A0A7M5XBU9_9CNID</name>
<dbReference type="SUPFAM" id="SSF54001">
    <property type="entry name" value="Cysteine proteinases"/>
    <property type="match status" value="1"/>
</dbReference>
<keyword evidence="2" id="KW-0788">Thiol protease</keyword>
<comment type="catalytic activity">
    <reaction evidence="1 2">
        <text>Thiol-dependent hydrolysis of ester, thioester, amide, peptide and isopeptide bonds formed by the C-terminal Gly of ubiquitin (a 76-residue protein attached to proteins as an intracellular targeting signal).</text>
        <dbReference type="EC" id="3.4.19.12"/>
    </reaction>
</comment>
<evidence type="ECO:0000259" key="3">
    <source>
        <dbReference type="PROSITE" id="PS50235"/>
    </source>
</evidence>
<dbReference type="OrthoDB" id="265306at2759"/>
<dbReference type="Pfam" id="PF00443">
    <property type="entry name" value="UCH"/>
    <property type="match status" value="1"/>
</dbReference>
<organism evidence="4 5">
    <name type="scientific">Clytia hemisphaerica</name>
    <dbReference type="NCBI Taxonomy" id="252671"/>
    <lineage>
        <taxon>Eukaryota</taxon>
        <taxon>Metazoa</taxon>
        <taxon>Cnidaria</taxon>
        <taxon>Hydrozoa</taxon>
        <taxon>Hydroidolina</taxon>
        <taxon>Leptothecata</taxon>
        <taxon>Obeliida</taxon>
        <taxon>Clytiidae</taxon>
        <taxon>Clytia</taxon>
    </lineage>
</organism>
<dbReference type="RefSeq" id="XP_066915270.1">
    <property type="nucleotide sequence ID" value="XM_067059169.1"/>
</dbReference>
<keyword evidence="5" id="KW-1185">Reference proteome</keyword>
<keyword evidence="2" id="KW-0833">Ubl conjugation pathway</keyword>